<keyword evidence="1" id="KW-0732">Signal</keyword>
<feature type="signal peptide" evidence="1">
    <location>
        <begin position="1"/>
        <end position="24"/>
    </location>
</feature>
<evidence type="ECO:0000313" key="2">
    <source>
        <dbReference type="EMBL" id="MBB5842055.1"/>
    </source>
</evidence>
<protein>
    <submittedName>
        <fullName evidence="2">Uncharacterized protein</fullName>
    </submittedName>
</protein>
<organism evidence="2 3">
    <name type="scientific">Conyzicola lurida</name>
    <dbReference type="NCBI Taxonomy" id="1172621"/>
    <lineage>
        <taxon>Bacteria</taxon>
        <taxon>Bacillati</taxon>
        <taxon>Actinomycetota</taxon>
        <taxon>Actinomycetes</taxon>
        <taxon>Micrococcales</taxon>
        <taxon>Microbacteriaceae</taxon>
        <taxon>Conyzicola</taxon>
    </lineage>
</organism>
<accession>A0A841AKQ7</accession>
<reference evidence="2 3" key="1">
    <citation type="submission" date="2020-08" db="EMBL/GenBank/DDBJ databases">
        <title>Sequencing the genomes of 1000 actinobacteria strains.</title>
        <authorList>
            <person name="Klenk H.-P."/>
        </authorList>
    </citation>
    <scope>NUCLEOTIDE SEQUENCE [LARGE SCALE GENOMIC DNA]</scope>
    <source>
        <strain evidence="2 3">DSM 105784</strain>
    </source>
</reference>
<sequence length="225" mass="23923">MRIRTLTITAAVAVVALLTGCSGTDDDALPAMPFDTVEMPAQTAPTATPGQQLAAGDIVTLPITDPTGEPDDPIETTVIGVAQGDASYWEQFDNGEQFAGETPFFAVMQYRWVTGDVSASSVPLLRPLLDDGSEGDIVEQEFAGSLTSDAPCPFEIGRFDLEEDRGPNEYIGCVLYTAPEGSTLAGLQWHNLSPLAFSEPDPAVNPFYTAPVVWEVTPLVPDVEG</sequence>
<evidence type="ECO:0000256" key="1">
    <source>
        <dbReference type="SAM" id="SignalP"/>
    </source>
</evidence>
<dbReference type="PROSITE" id="PS51257">
    <property type="entry name" value="PROKAR_LIPOPROTEIN"/>
    <property type="match status" value="1"/>
</dbReference>
<name>A0A841AKQ7_9MICO</name>
<feature type="chain" id="PRO_5038361917" evidence="1">
    <location>
        <begin position="25"/>
        <end position="225"/>
    </location>
</feature>
<comment type="caution">
    <text evidence="2">The sequence shown here is derived from an EMBL/GenBank/DDBJ whole genome shotgun (WGS) entry which is preliminary data.</text>
</comment>
<evidence type="ECO:0000313" key="3">
    <source>
        <dbReference type="Proteomes" id="UP000536685"/>
    </source>
</evidence>
<dbReference type="AlphaFoldDB" id="A0A841AKQ7"/>
<dbReference type="EMBL" id="JACHMJ010000001">
    <property type="protein sequence ID" value="MBB5842055.1"/>
    <property type="molecule type" value="Genomic_DNA"/>
</dbReference>
<keyword evidence="3" id="KW-1185">Reference proteome</keyword>
<gene>
    <name evidence="2" type="ORF">HD599_000378</name>
</gene>
<proteinExistence type="predicted"/>
<dbReference type="Proteomes" id="UP000536685">
    <property type="component" value="Unassembled WGS sequence"/>
</dbReference>